<protein>
    <submittedName>
        <fullName evidence="1">Uncharacterized protein</fullName>
    </submittedName>
</protein>
<name>A0A1Y4N5C3_9FIRM</name>
<proteinExistence type="predicted"/>
<sequence length="355" mass="39424">MLKLSLKSNVKFARLQDESIGVVGALMERTALVYGITEETKQQILDNGLTVTCCDGNVHLLLGKMTKFGNAVSARIIRAKHTDNRSVPEEIDKIVLSYNTKEINLESQGCVKVTLEGVKLYSTVRCSTTQLQILLDRKVSYQSALGVAASFSQFNRIVSGAVPFEIWYIGSKGEMLVDRRIVEESVSTDRLKLIIKDKMELCEGRLGVAQAMQDSIRIVSSNLEGAVECELLLTQLAKSLDCFYKFCESTESVSLAGYKRLVLSAKHPNSSVIDTIIKQLMPDMGKYIRTAISSTIQPMRNSYIHSGVQIWMFAMQGGLSCEELNDIVLKIIKKIAYVSWGHYAIRFTIAGGENL</sequence>
<evidence type="ECO:0000313" key="1">
    <source>
        <dbReference type="EMBL" id="OUP70581.1"/>
    </source>
</evidence>
<comment type="caution">
    <text evidence="1">The sequence shown here is derived from an EMBL/GenBank/DDBJ whole genome shotgun (WGS) entry which is preliminary data.</text>
</comment>
<organism evidence="1 2">
    <name type="scientific">Anaerotruncus colihominis</name>
    <dbReference type="NCBI Taxonomy" id="169435"/>
    <lineage>
        <taxon>Bacteria</taxon>
        <taxon>Bacillati</taxon>
        <taxon>Bacillota</taxon>
        <taxon>Clostridia</taxon>
        <taxon>Eubacteriales</taxon>
        <taxon>Oscillospiraceae</taxon>
        <taxon>Anaerotruncus</taxon>
    </lineage>
</organism>
<dbReference type="RefSeq" id="WP_087299674.1">
    <property type="nucleotide sequence ID" value="NZ_NFKP01000003.1"/>
</dbReference>
<evidence type="ECO:0000313" key="2">
    <source>
        <dbReference type="Proteomes" id="UP000196386"/>
    </source>
</evidence>
<accession>A0A1Y4N5C3</accession>
<dbReference type="Proteomes" id="UP000196386">
    <property type="component" value="Unassembled WGS sequence"/>
</dbReference>
<dbReference type="EMBL" id="NFKP01000003">
    <property type="protein sequence ID" value="OUP70581.1"/>
    <property type="molecule type" value="Genomic_DNA"/>
</dbReference>
<reference evidence="2" key="1">
    <citation type="submission" date="2017-04" db="EMBL/GenBank/DDBJ databases">
        <title>Function of individual gut microbiota members based on whole genome sequencing of pure cultures obtained from chicken caecum.</title>
        <authorList>
            <person name="Medvecky M."/>
            <person name="Cejkova D."/>
            <person name="Polansky O."/>
            <person name="Karasova D."/>
            <person name="Kubasova T."/>
            <person name="Cizek A."/>
            <person name="Rychlik I."/>
        </authorList>
    </citation>
    <scope>NUCLEOTIDE SEQUENCE [LARGE SCALE GENOMIC DNA]</scope>
    <source>
        <strain evidence="2">An175</strain>
    </source>
</reference>
<dbReference type="AlphaFoldDB" id="A0A1Y4N5C3"/>
<gene>
    <name evidence="1" type="ORF">B5F11_03845</name>
</gene>